<evidence type="ECO:0000313" key="2">
    <source>
        <dbReference type="Proteomes" id="UP000275012"/>
    </source>
</evidence>
<feature type="non-terminal residue" evidence="1">
    <location>
        <position position="57"/>
    </location>
</feature>
<sequence length="57" mass="6442">MQTRYTYAFGRLTEVIEAANDTTGDKRTTQTDWHATLNVPVARRVLDAAGQWVSQET</sequence>
<dbReference type="EMBL" id="RFLY01000021">
    <property type="protein sequence ID" value="RMH88092.1"/>
    <property type="molecule type" value="Genomic_DNA"/>
</dbReference>
<protein>
    <submittedName>
        <fullName evidence="1">Uncharacterized protein</fullName>
    </submittedName>
</protein>
<dbReference type="Proteomes" id="UP000275012">
    <property type="component" value="Unassembled WGS sequence"/>
</dbReference>
<organism evidence="1 2">
    <name type="scientific">Solilutibacter pythonis</name>
    <dbReference type="NCBI Taxonomy" id="2483112"/>
    <lineage>
        <taxon>Bacteria</taxon>
        <taxon>Pseudomonadati</taxon>
        <taxon>Pseudomonadota</taxon>
        <taxon>Gammaproteobacteria</taxon>
        <taxon>Lysobacterales</taxon>
        <taxon>Lysobacteraceae</taxon>
        <taxon>Solilutibacter</taxon>
    </lineage>
</organism>
<reference evidence="1 2" key="1">
    <citation type="submission" date="2018-10" db="EMBL/GenBank/DDBJ databases">
        <title>Proposal of Lysobacter pythonis sp. nov. isolated from royal pythons (Python regius).</title>
        <authorList>
            <person name="Hans-Juergen B."/>
            <person name="Huptas C."/>
            <person name="Sandra B."/>
            <person name="Igor L."/>
            <person name="Joachim S."/>
            <person name="Siegfried S."/>
            <person name="Mareike W."/>
            <person name="Peter K."/>
        </authorList>
    </citation>
    <scope>NUCLEOTIDE SEQUENCE [LARGE SCALE GENOMIC DNA]</scope>
    <source>
        <strain evidence="1 2">4284/11</strain>
    </source>
</reference>
<evidence type="ECO:0000313" key="1">
    <source>
        <dbReference type="EMBL" id="RMH88092.1"/>
    </source>
</evidence>
<dbReference type="AlphaFoldDB" id="A0A3M2HMF0"/>
<accession>A0A3M2HMF0</accession>
<proteinExistence type="predicted"/>
<name>A0A3M2HMF0_9GAMM</name>
<gene>
    <name evidence="1" type="ORF">EBB59_12010</name>
</gene>
<comment type="caution">
    <text evidence="1">The sequence shown here is derived from an EMBL/GenBank/DDBJ whole genome shotgun (WGS) entry which is preliminary data.</text>
</comment>
<keyword evidence="2" id="KW-1185">Reference proteome</keyword>